<dbReference type="Gene3D" id="3.80.30.20">
    <property type="entry name" value="tm_1862 like domain"/>
    <property type="match status" value="1"/>
</dbReference>
<dbReference type="STRING" id="287986.DV20_35620"/>
<feature type="domain" description="Radical SAM core" evidence="2">
    <location>
        <begin position="71"/>
        <end position="315"/>
    </location>
</feature>
<keyword evidence="4" id="KW-1185">Reference proteome</keyword>
<dbReference type="eggNOG" id="COG0635">
    <property type="taxonomic scope" value="Bacteria"/>
</dbReference>
<dbReference type="PANTHER" id="PTHR13932:SF5">
    <property type="entry name" value="RADICAL S-ADENOSYL METHIONINE DOMAIN-CONTAINING PROTEIN 1, MITOCHONDRIAL"/>
    <property type="match status" value="1"/>
</dbReference>
<dbReference type="OrthoDB" id="9808022at2"/>
<dbReference type="GO" id="GO:0051539">
    <property type="term" value="F:4 iron, 4 sulfur cluster binding"/>
    <property type="evidence" value="ECO:0007669"/>
    <property type="project" value="TreeGrafter"/>
</dbReference>
<dbReference type="RefSeq" id="WP_043787558.1">
    <property type="nucleotide sequence ID" value="NZ_JMQI01000073.1"/>
</dbReference>
<sequence>MSLGYEEAIGSLHTIDPAWPRPAVLDVLEAPENRHLLDFVQEDPFGAHVFPGNVPGTPAEFLRDLDAQLAASAGPIHLWSYIPTCAYRCRFCQYPVVLVKGKIEKAADWVDLNIAEARLWLEAVPHLAGAEVGEFNVFGGTPSLLPEPEIRRLLEFYRSNFGFTADTTIRFEGDPSTFTPAKLELLRELGCTKLSSGVQSFDDHVLTLCGREHTARMCVDFVRNAKAAGFEWVSIDLMYGLLDQTLDSVRRDLDVVLENEVTAVVCTKLHLASYSDTRTGVTGEKPAAWQLPSYRDKLVRDGHRWPTLGEQYQMRELLTEGLRAAGYTEHPTMYFARDGLGPEKWKAIMVDQDKQGPEVAIGLGGSSSCRASEAITDVNSKRYTETVRSGGIPLGSATKFTPEAQEARAVKMALTTLQPVRDSVHRERFPGRSLFAEPWLGKFRSLESRGLVRLSPDVVELTPAGEVLVEAIITTEL</sequence>
<dbReference type="PROSITE" id="PS51918">
    <property type="entry name" value="RADICAL_SAM"/>
    <property type="match status" value="1"/>
</dbReference>
<reference evidence="3 4" key="1">
    <citation type="submission" date="2014-05" db="EMBL/GenBank/DDBJ databases">
        <title>Draft genome sequence of Amycolatopsis rifamycinica DSM 46095.</title>
        <authorList>
            <person name="Lal R."/>
            <person name="Saxena A."/>
            <person name="Kumari R."/>
            <person name="Mukherjee U."/>
            <person name="Singh P."/>
            <person name="Sangwan N."/>
            <person name="Mahato N.K."/>
        </authorList>
    </citation>
    <scope>NUCLEOTIDE SEQUENCE [LARGE SCALE GENOMIC DNA]</scope>
    <source>
        <strain evidence="3 4">DSM 46095</strain>
    </source>
</reference>
<dbReference type="GO" id="GO:0006779">
    <property type="term" value="P:porphyrin-containing compound biosynthetic process"/>
    <property type="evidence" value="ECO:0007669"/>
    <property type="project" value="TreeGrafter"/>
</dbReference>
<evidence type="ECO:0000259" key="2">
    <source>
        <dbReference type="PROSITE" id="PS51918"/>
    </source>
</evidence>
<dbReference type="InterPro" id="IPR006638">
    <property type="entry name" value="Elp3/MiaA/NifB-like_rSAM"/>
</dbReference>
<dbReference type="Pfam" id="PF04055">
    <property type="entry name" value="Radical_SAM"/>
    <property type="match status" value="1"/>
</dbReference>
<dbReference type="GO" id="GO:0003824">
    <property type="term" value="F:catalytic activity"/>
    <property type="evidence" value="ECO:0007669"/>
    <property type="project" value="InterPro"/>
</dbReference>
<dbReference type="Proteomes" id="UP000027345">
    <property type="component" value="Unassembled WGS sequence"/>
</dbReference>
<protein>
    <recommendedName>
        <fullName evidence="1">Heme chaperone HemW</fullName>
    </recommendedName>
</protein>
<dbReference type="SFLD" id="SFLDG01082">
    <property type="entry name" value="B12-binding_domain_containing"/>
    <property type="match status" value="1"/>
</dbReference>
<dbReference type="InterPro" id="IPR058240">
    <property type="entry name" value="rSAM_sf"/>
</dbReference>
<dbReference type="AlphaFoldDB" id="A0A066TUS9"/>
<dbReference type="InterPro" id="IPR034505">
    <property type="entry name" value="Coproporphyrinogen-III_oxidase"/>
</dbReference>
<gene>
    <name evidence="3" type="ORF">DV20_35620</name>
</gene>
<evidence type="ECO:0000313" key="4">
    <source>
        <dbReference type="Proteomes" id="UP000027345"/>
    </source>
</evidence>
<dbReference type="SFLD" id="SFLDG01065">
    <property type="entry name" value="anaerobic_coproporphyrinogen-I"/>
    <property type="match status" value="1"/>
</dbReference>
<comment type="caution">
    <text evidence="3">The sequence shown here is derived from an EMBL/GenBank/DDBJ whole genome shotgun (WGS) entry which is preliminary data.</text>
</comment>
<dbReference type="PANTHER" id="PTHR13932">
    <property type="entry name" value="COPROPORPHYRINIGEN III OXIDASE"/>
    <property type="match status" value="1"/>
</dbReference>
<evidence type="ECO:0000313" key="3">
    <source>
        <dbReference type="EMBL" id="KDN17312.1"/>
    </source>
</evidence>
<dbReference type="SUPFAM" id="SSF102114">
    <property type="entry name" value="Radical SAM enzymes"/>
    <property type="match status" value="1"/>
</dbReference>
<dbReference type="SMART" id="SM00729">
    <property type="entry name" value="Elp3"/>
    <property type="match status" value="1"/>
</dbReference>
<dbReference type="SFLD" id="SFLDS00029">
    <property type="entry name" value="Radical_SAM"/>
    <property type="match status" value="1"/>
</dbReference>
<dbReference type="InterPro" id="IPR023404">
    <property type="entry name" value="rSAM_horseshoe"/>
</dbReference>
<evidence type="ECO:0000256" key="1">
    <source>
        <dbReference type="ARBA" id="ARBA00017228"/>
    </source>
</evidence>
<organism evidence="3 4">
    <name type="scientific">Amycolatopsis rifamycinica</name>
    <dbReference type="NCBI Taxonomy" id="287986"/>
    <lineage>
        <taxon>Bacteria</taxon>
        <taxon>Bacillati</taxon>
        <taxon>Actinomycetota</taxon>
        <taxon>Actinomycetes</taxon>
        <taxon>Pseudonocardiales</taxon>
        <taxon>Pseudonocardiaceae</taxon>
        <taxon>Amycolatopsis</taxon>
    </lineage>
</organism>
<name>A0A066TUS9_9PSEU</name>
<dbReference type="InterPro" id="IPR007197">
    <property type="entry name" value="rSAM"/>
</dbReference>
<dbReference type="GO" id="GO:0005737">
    <property type="term" value="C:cytoplasm"/>
    <property type="evidence" value="ECO:0007669"/>
    <property type="project" value="TreeGrafter"/>
</dbReference>
<dbReference type="EMBL" id="JMQI01000073">
    <property type="protein sequence ID" value="KDN17312.1"/>
    <property type="molecule type" value="Genomic_DNA"/>
</dbReference>
<proteinExistence type="predicted"/>
<accession>A0A066TUS9</accession>
<dbReference type="CDD" id="cd01335">
    <property type="entry name" value="Radical_SAM"/>
    <property type="match status" value="1"/>
</dbReference>